<evidence type="ECO:0000313" key="1">
    <source>
        <dbReference type="EMBL" id="GIY59349.1"/>
    </source>
</evidence>
<dbReference type="EMBL" id="BPLQ01011645">
    <property type="protein sequence ID" value="GIY59349.1"/>
    <property type="molecule type" value="Genomic_DNA"/>
</dbReference>
<reference evidence="1 2" key="1">
    <citation type="submission" date="2021-06" db="EMBL/GenBank/DDBJ databases">
        <title>Caerostris darwini draft genome.</title>
        <authorList>
            <person name="Kono N."/>
            <person name="Arakawa K."/>
        </authorList>
    </citation>
    <scope>NUCLEOTIDE SEQUENCE [LARGE SCALE GENOMIC DNA]</scope>
</reference>
<sequence length="90" mass="10423">MYGFCIWRSEFINEIAKRHEFALEDLFSARVSVCRCLPNSDAFPLAGGEEKKKTGNDLLRSDRFDPLKEDGCANETLFLIWILLRKECSF</sequence>
<protein>
    <submittedName>
        <fullName evidence="1">Uncharacterized protein</fullName>
    </submittedName>
</protein>
<proteinExistence type="predicted"/>
<gene>
    <name evidence="1" type="ORF">CDAR_514361</name>
</gene>
<comment type="caution">
    <text evidence="1">The sequence shown here is derived from an EMBL/GenBank/DDBJ whole genome shotgun (WGS) entry which is preliminary data.</text>
</comment>
<name>A0AAV4UNJ9_9ARAC</name>
<evidence type="ECO:0000313" key="2">
    <source>
        <dbReference type="Proteomes" id="UP001054837"/>
    </source>
</evidence>
<accession>A0AAV4UNJ9</accession>
<dbReference type="AlphaFoldDB" id="A0AAV4UNJ9"/>
<organism evidence="1 2">
    <name type="scientific">Caerostris darwini</name>
    <dbReference type="NCBI Taxonomy" id="1538125"/>
    <lineage>
        <taxon>Eukaryota</taxon>
        <taxon>Metazoa</taxon>
        <taxon>Ecdysozoa</taxon>
        <taxon>Arthropoda</taxon>
        <taxon>Chelicerata</taxon>
        <taxon>Arachnida</taxon>
        <taxon>Araneae</taxon>
        <taxon>Araneomorphae</taxon>
        <taxon>Entelegynae</taxon>
        <taxon>Araneoidea</taxon>
        <taxon>Araneidae</taxon>
        <taxon>Caerostris</taxon>
    </lineage>
</organism>
<dbReference type="Proteomes" id="UP001054837">
    <property type="component" value="Unassembled WGS sequence"/>
</dbReference>
<keyword evidence="2" id="KW-1185">Reference proteome</keyword>